<dbReference type="Proteomes" id="UP000006671">
    <property type="component" value="Unassembled WGS sequence"/>
</dbReference>
<evidence type="ECO:0000313" key="3">
    <source>
        <dbReference type="Proteomes" id="UP000006671"/>
    </source>
</evidence>
<accession>D2W349</accession>
<dbReference type="STRING" id="5762.D2W349"/>
<protein>
    <submittedName>
        <fullName evidence="2">Predicted protein</fullName>
    </submittedName>
</protein>
<dbReference type="AlphaFoldDB" id="D2W349"/>
<gene>
    <name evidence="2" type="ORF">NAEGRDRAFT_82208</name>
</gene>
<dbReference type="InterPro" id="IPR029006">
    <property type="entry name" value="ADF-H/Gelsolin-like_dom_sf"/>
</dbReference>
<dbReference type="VEuPathDB" id="AmoebaDB:NAEGRDRAFT_82208"/>
<dbReference type="Gene3D" id="3.40.20.10">
    <property type="entry name" value="Severin"/>
    <property type="match status" value="1"/>
</dbReference>
<dbReference type="PROSITE" id="PS51263">
    <property type="entry name" value="ADF_H"/>
    <property type="match status" value="1"/>
</dbReference>
<reference evidence="2 3" key="1">
    <citation type="journal article" date="2010" name="Cell">
        <title>The genome of Naegleria gruberi illuminates early eukaryotic versatility.</title>
        <authorList>
            <person name="Fritz-Laylin L.K."/>
            <person name="Prochnik S.E."/>
            <person name="Ginger M.L."/>
            <person name="Dacks J.B."/>
            <person name="Carpenter M.L."/>
            <person name="Field M.C."/>
            <person name="Kuo A."/>
            <person name="Paredez A."/>
            <person name="Chapman J."/>
            <person name="Pham J."/>
            <person name="Shu S."/>
            <person name="Neupane R."/>
            <person name="Cipriano M."/>
            <person name="Mancuso J."/>
            <person name="Tu H."/>
            <person name="Salamov A."/>
            <person name="Lindquist E."/>
            <person name="Shapiro H."/>
            <person name="Lucas S."/>
            <person name="Grigoriev I.V."/>
            <person name="Cande W.Z."/>
            <person name="Fulton C."/>
            <person name="Rokhsar D.S."/>
            <person name="Dawson S.C."/>
        </authorList>
    </citation>
    <scope>NUCLEOTIDE SEQUENCE [LARGE SCALE GENOMIC DNA]</scope>
    <source>
        <strain evidence="2 3">NEG-M</strain>
    </source>
</reference>
<dbReference type="InterPro" id="IPR002108">
    <property type="entry name" value="ADF-H"/>
</dbReference>
<keyword evidence="3" id="KW-1185">Reference proteome</keyword>
<dbReference type="EMBL" id="GG738929">
    <property type="protein sequence ID" value="EFC36553.1"/>
    <property type="molecule type" value="Genomic_DNA"/>
</dbReference>
<dbReference type="GeneID" id="8856540"/>
<evidence type="ECO:0000313" key="2">
    <source>
        <dbReference type="EMBL" id="EFC36553.1"/>
    </source>
</evidence>
<dbReference type="OMA" id="CNAMKRS"/>
<dbReference type="GO" id="GO:0003779">
    <property type="term" value="F:actin binding"/>
    <property type="evidence" value="ECO:0007669"/>
    <property type="project" value="InterPro"/>
</dbReference>
<organism evidence="3">
    <name type="scientific">Naegleria gruberi</name>
    <name type="common">Amoeba</name>
    <dbReference type="NCBI Taxonomy" id="5762"/>
    <lineage>
        <taxon>Eukaryota</taxon>
        <taxon>Discoba</taxon>
        <taxon>Heterolobosea</taxon>
        <taxon>Tetramitia</taxon>
        <taxon>Eutetramitia</taxon>
        <taxon>Vahlkampfiidae</taxon>
        <taxon>Naegleria</taxon>
    </lineage>
</organism>
<dbReference type="KEGG" id="ngr:NAEGRDRAFT_82208"/>
<dbReference type="Pfam" id="PF00241">
    <property type="entry name" value="Cofilin_ADF"/>
    <property type="match status" value="1"/>
</dbReference>
<dbReference type="InParanoid" id="D2W349"/>
<proteinExistence type="predicted"/>
<evidence type="ECO:0000259" key="1">
    <source>
        <dbReference type="PROSITE" id="PS51263"/>
    </source>
</evidence>
<sequence length="140" mass="15494">MSTNVAPEIDAAWESLKTESIKWFTFVPEKTGLIMDATGTGDWDEFLGSFGPSDVKFGIYRAVAVDDDSRRTKFVLVAWTGSQCNAMKRSKVAANKTIVTQKYSVHIDIQASEHAQLSQEEVIAKLNSSTGAHKPKSYEF</sequence>
<dbReference type="SMART" id="SM00102">
    <property type="entry name" value="ADF"/>
    <property type="match status" value="1"/>
</dbReference>
<dbReference type="RefSeq" id="XP_002669297.1">
    <property type="nucleotide sequence ID" value="XM_002669251.1"/>
</dbReference>
<feature type="domain" description="ADF-H" evidence="1">
    <location>
        <begin position="1"/>
        <end position="127"/>
    </location>
</feature>
<dbReference type="OrthoDB" id="20822at2759"/>
<name>D2W349_NAEGR</name>
<dbReference type="SUPFAM" id="SSF55753">
    <property type="entry name" value="Actin depolymerizing proteins"/>
    <property type="match status" value="1"/>
</dbReference>